<keyword evidence="1" id="KW-0813">Transport</keyword>
<evidence type="ECO:0000256" key="4">
    <source>
        <dbReference type="ARBA" id="ARBA00022679"/>
    </source>
</evidence>
<proteinExistence type="predicted"/>
<dbReference type="PANTHER" id="PTHR34581">
    <property type="entry name" value="PTS SYSTEM N,N'-DIACETYLCHITOBIOSE-SPECIFIC EIIB COMPONENT"/>
    <property type="match status" value="1"/>
</dbReference>
<dbReference type="PANTHER" id="PTHR34581:SF2">
    <property type="entry name" value="PTS SYSTEM N,N'-DIACETYLCHITOBIOSE-SPECIFIC EIIB COMPONENT"/>
    <property type="match status" value="1"/>
</dbReference>
<dbReference type="AlphaFoldDB" id="A0A964W273"/>
<dbReference type="GO" id="GO:0008982">
    <property type="term" value="F:protein-N(PI)-phosphohistidine-sugar phosphotransferase activity"/>
    <property type="evidence" value="ECO:0007669"/>
    <property type="project" value="InterPro"/>
</dbReference>
<dbReference type="InterPro" id="IPR013012">
    <property type="entry name" value="PTS_EIIB_3"/>
</dbReference>
<evidence type="ECO:0000256" key="1">
    <source>
        <dbReference type="ARBA" id="ARBA00022448"/>
    </source>
</evidence>
<dbReference type="GO" id="GO:0009401">
    <property type="term" value="P:phosphoenolpyruvate-dependent sugar phosphotransferase system"/>
    <property type="evidence" value="ECO:0007669"/>
    <property type="project" value="UniProtKB-KW"/>
</dbReference>
<keyword evidence="4" id="KW-0808">Transferase</keyword>
<reference evidence="9" key="1">
    <citation type="submission" date="2019-12" db="EMBL/GenBank/DDBJ databases">
        <title>Microbes associate with the intestines of laboratory mice.</title>
        <authorList>
            <person name="Navarre W."/>
            <person name="Wong E."/>
        </authorList>
    </citation>
    <scope>NUCLEOTIDE SEQUENCE</scope>
    <source>
        <strain evidence="9">NM79_F5</strain>
    </source>
</reference>
<dbReference type="EMBL" id="WSRQ01000013">
    <property type="protein sequence ID" value="MVX64014.1"/>
    <property type="molecule type" value="Genomic_DNA"/>
</dbReference>
<dbReference type="InterPro" id="IPR051819">
    <property type="entry name" value="PTS_sugar-specific_EIIB"/>
</dbReference>
<dbReference type="RefSeq" id="WP_160359060.1">
    <property type="nucleotide sequence ID" value="NZ_WSRQ01000013.1"/>
</dbReference>
<keyword evidence="5" id="KW-0598">Phosphotransferase system</keyword>
<evidence type="ECO:0000256" key="6">
    <source>
        <dbReference type="ARBA" id="ARBA00022777"/>
    </source>
</evidence>
<dbReference type="Pfam" id="PF02302">
    <property type="entry name" value="PTS_IIB"/>
    <property type="match status" value="1"/>
</dbReference>
<evidence type="ECO:0000259" key="8">
    <source>
        <dbReference type="PROSITE" id="PS51100"/>
    </source>
</evidence>
<dbReference type="PROSITE" id="PS51100">
    <property type="entry name" value="PTS_EIIB_TYPE_3"/>
    <property type="match status" value="1"/>
</dbReference>
<keyword evidence="3 9" id="KW-0762">Sugar transport</keyword>
<dbReference type="InterPro" id="IPR003501">
    <property type="entry name" value="PTS_EIIB_2/3"/>
</dbReference>
<dbReference type="SUPFAM" id="SSF52794">
    <property type="entry name" value="PTS system IIB component-like"/>
    <property type="match status" value="1"/>
</dbReference>
<evidence type="ECO:0000256" key="3">
    <source>
        <dbReference type="ARBA" id="ARBA00022597"/>
    </source>
</evidence>
<sequence length="103" mass="10909">MITIKLFCAAGMSTSLLVAKMKKAAEAKGIDAHIEAFPESQISKHLDGLDAALLGPQVGYTLPNAKKICEPAGVPVAVIPMVDYGMLNGEKVLDFALNLIQNK</sequence>
<keyword evidence="6" id="KW-0418">Kinase</keyword>
<evidence type="ECO:0000313" key="9">
    <source>
        <dbReference type="EMBL" id="MVX64014.1"/>
    </source>
</evidence>
<feature type="domain" description="PTS EIIB type-3" evidence="8">
    <location>
        <begin position="1"/>
        <end position="103"/>
    </location>
</feature>
<keyword evidence="2" id="KW-0597">Phosphoprotein</keyword>
<accession>A0A964W273</accession>
<name>A0A964W273_9CLOT</name>
<organism evidence="9 10">
    <name type="scientific">Clostridium chromiireducens</name>
    <dbReference type="NCBI Taxonomy" id="225345"/>
    <lineage>
        <taxon>Bacteria</taxon>
        <taxon>Bacillati</taxon>
        <taxon>Bacillota</taxon>
        <taxon>Clostridia</taxon>
        <taxon>Eubacteriales</taxon>
        <taxon>Clostridiaceae</taxon>
        <taxon>Clostridium</taxon>
    </lineage>
</organism>
<evidence type="ECO:0000313" key="10">
    <source>
        <dbReference type="Proteomes" id="UP000656077"/>
    </source>
</evidence>
<protein>
    <submittedName>
        <fullName evidence="9">PTS sugar transporter subunit IIB</fullName>
    </submittedName>
</protein>
<dbReference type="GO" id="GO:0016301">
    <property type="term" value="F:kinase activity"/>
    <property type="evidence" value="ECO:0007669"/>
    <property type="project" value="UniProtKB-KW"/>
</dbReference>
<dbReference type="InterPro" id="IPR036095">
    <property type="entry name" value="PTS_EIIB-like_sf"/>
</dbReference>
<evidence type="ECO:0000256" key="5">
    <source>
        <dbReference type="ARBA" id="ARBA00022683"/>
    </source>
</evidence>
<feature type="modified residue" description="Phosphocysteine; by EIIA" evidence="7">
    <location>
        <position position="8"/>
    </location>
</feature>
<dbReference type="Proteomes" id="UP000656077">
    <property type="component" value="Unassembled WGS sequence"/>
</dbReference>
<dbReference type="Gene3D" id="3.40.50.2300">
    <property type="match status" value="1"/>
</dbReference>
<evidence type="ECO:0000256" key="7">
    <source>
        <dbReference type="PROSITE-ProRule" id="PRU00423"/>
    </source>
</evidence>
<comment type="caution">
    <text evidence="9">The sequence shown here is derived from an EMBL/GenBank/DDBJ whole genome shotgun (WGS) entry which is preliminary data.</text>
</comment>
<dbReference type="CDD" id="cd05564">
    <property type="entry name" value="PTS_IIB_chitobiose_lichenan"/>
    <property type="match status" value="1"/>
</dbReference>
<evidence type="ECO:0000256" key="2">
    <source>
        <dbReference type="ARBA" id="ARBA00022553"/>
    </source>
</evidence>
<gene>
    <name evidence="9" type="ORF">GKZ28_09955</name>
</gene>